<sequence>MSKICADFGNKVKCKNMDILNFLSNAQNWGLVLLIIIGAVFFLYSFVIFYHFIRFGVGGRTKVLALIFFIGVCLLSAVTLIAYQKVNWLAILEAIKNALPNIKPV</sequence>
<dbReference type="EMBL" id="PFAV01000070">
    <property type="protein sequence ID" value="PIR90889.1"/>
    <property type="molecule type" value="Genomic_DNA"/>
</dbReference>
<keyword evidence="1" id="KW-0812">Transmembrane</keyword>
<name>A0A2H0UXH4_9BACT</name>
<accession>A0A2H0UXH4</accession>
<evidence type="ECO:0000313" key="2">
    <source>
        <dbReference type="EMBL" id="PIR90889.1"/>
    </source>
</evidence>
<evidence type="ECO:0000313" key="3">
    <source>
        <dbReference type="Proteomes" id="UP000228906"/>
    </source>
</evidence>
<evidence type="ECO:0000256" key="1">
    <source>
        <dbReference type="SAM" id="Phobius"/>
    </source>
</evidence>
<organism evidence="2 3">
    <name type="scientific">bacterium (Candidatus Gribaldobacteria) CG10_big_fil_rev_8_21_14_0_10_41_12</name>
    <dbReference type="NCBI Taxonomy" id="2014277"/>
    <lineage>
        <taxon>Bacteria</taxon>
        <taxon>Candidatus Gribaldobacteria</taxon>
    </lineage>
</organism>
<reference evidence="3" key="1">
    <citation type="submission" date="2017-09" db="EMBL/GenBank/DDBJ databases">
        <title>Depth-based differentiation of microbial function through sediment-hosted aquifers and enrichment of novel symbionts in the deep terrestrial subsurface.</title>
        <authorList>
            <person name="Probst A.J."/>
            <person name="Ladd B."/>
            <person name="Jarett J.K."/>
            <person name="Geller-Mcgrath D.E."/>
            <person name="Sieber C.M.K."/>
            <person name="Emerson J.B."/>
            <person name="Anantharaman K."/>
            <person name="Thomas B.C."/>
            <person name="Malmstrom R."/>
            <person name="Stieglmeier M."/>
            <person name="Klingl A."/>
            <person name="Woyke T."/>
            <person name="Ryan C.M."/>
            <person name="Banfield J.F."/>
        </authorList>
    </citation>
    <scope>NUCLEOTIDE SEQUENCE [LARGE SCALE GENOMIC DNA]</scope>
</reference>
<gene>
    <name evidence="2" type="ORF">COU03_03775</name>
</gene>
<keyword evidence="1" id="KW-0472">Membrane</keyword>
<feature type="transmembrane region" description="Helical" evidence="1">
    <location>
        <begin position="63"/>
        <end position="83"/>
    </location>
</feature>
<dbReference type="AlphaFoldDB" id="A0A2H0UXH4"/>
<comment type="caution">
    <text evidence="2">The sequence shown here is derived from an EMBL/GenBank/DDBJ whole genome shotgun (WGS) entry which is preliminary data.</text>
</comment>
<protein>
    <submittedName>
        <fullName evidence="2">Uncharacterized protein</fullName>
    </submittedName>
</protein>
<proteinExistence type="predicted"/>
<keyword evidence="1" id="KW-1133">Transmembrane helix</keyword>
<dbReference type="Proteomes" id="UP000228906">
    <property type="component" value="Unassembled WGS sequence"/>
</dbReference>
<feature type="transmembrane region" description="Helical" evidence="1">
    <location>
        <begin position="29"/>
        <end position="51"/>
    </location>
</feature>